<dbReference type="InterPro" id="IPR038658">
    <property type="entry name" value="SsgB_sf"/>
</dbReference>
<keyword evidence="5" id="KW-0717">Septation</keyword>
<evidence type="ECO:0000256" key="4">
    <source>
        <dbReference type="ARBA" id="ARBA00022969"/>
    </source>
</evidence>
<dbReference type="InterPro" id="IPR006776">
    <property type="entry name" value="SsgB"/>
</dbReference>
<evidence type="ECO:0000313" key="7">
    <source>
        <dbReference type="EMBL" id="MFB9908578.1"/>
    </source>
</evidence>
<evidence type="ECO:0000256" key="1">
    <source>
        <dbReference type="ARBA" id="ARBA00004431"/>
    </source>
</evidence>
<protein>
    <submittedName>
        <fullName evidence="7">SsgA family sporulation/cell division regulator</fullName>
    </submittedName>
</protein>
<reference evidence="7 8" key="1">
    <citation type="submission" date="2024-09" db="EMBL/GenBank/DDBJ databases">
        <authorList>
            <person name="Sun Q."/>
            <person name="Mori K."/>
        </authorList>
    </citation>
    <scope>NUCLEOTIDE SEQUENCE [LARGE SCALE GENOMIC DNA]</scope>
    <source>
        <strain evidence="7 8">TBRC 7907</strain>
    </source>
</reference>
<dbReference type="EMBL" id="JBHLZU010000027">
    <property type="protein sequence ID" value="MFB9908578.1"/>
    <property type="molecule type" value="Genomic_DNA"/>
</dbReference>
<keyword evidence="4" id="KW-0749">Sporulation</keyword>
<name>A0ABV6A856_9PSEU</name>
<comment type="caution">
    <text evidence="7">The sequence shown here is derived from an EMBL/GenBank/DDBJ whole genome shotgun (WGS) entry which is preliminary data.</text>
</comment>
<sequence length="137" mass="15239">MEHDEIRTTTMFNLLLAPAVTVEVELEYSTTDPYAIRMLFNPLRGKSVEWIVARELLADGLLGKAGEGDVKIWPISGPMDLVEIEFSTPAGLARFGADAEVLADFLNDSYLLVPSGEESLWFDFDHELTFLSDAERG</sequence>
<organism evidence="7 8">
    <name type="scientific">Allokutzneria oryzae</name>
    <dbReference type="NCBI Taxonomy" id="1378989"/>
    <lineage>
        <taxon>Bacteria</taxon>
        <taxon>Bacillati</taxon>
        <taxon>Actinomycetota</taxon>
        <taxon>Actinomycetes</taxon>
        <taxon>Pseudonocardiales</taxon>
        <taxon>Pseudonocardiaceae</taxon>
        <taxon>Allokutzneria</taxon>
    </lineage>
</organism>
<evidence type="ECO:0000256" key="2">
    <source>
        <dbReference type="ARBA" id="ARBA00009323"/>
    </source>
</evidence>
<dbReference type="RefSeq" id="WP_377860413.1">
    <property type="nucleotide sequence ID" value="NZ_JBHLZU010000027.1"/>
</dbReference>
<dbReference type="Proteomes" id="UP001589693">
    <property type="component" value="Unassembled WGS sequence"/>
</dbReference>
<evidence type="ECO:0000256" key="3">
    <source>
        <dbReference type="ARBA" id="ARBA00022618"/>
    </source>
</evidence>
<keyword evidence="6" id="KW-0131">Cell cycle</keyword>
<comment type="subcellular location">
    <subcellularLocation>
        <location evidence="1">Cell septum</location>
    </subcellularLocation>
</comment>
<dbReference type="Gene3D" id="2.30.31.20">
    <property type="entry name" value="Sporulation-specific cell division protein SsgB"/>
    <property type="match status" value="1"/>
</dbReference>
<comment type="similarity">
    <text evidence="2">Belongs to the SsgA family.</text>
</comment>
<evidence type="ECO:0000313" key="8">
    <source>
        <dbReference type="Proteomes" id="UP001589693"/>
    </source>
</evidence>
<evidence type="ECO:0000256" key="5">
    <source>
        <dbReference type="ARBA" id="ARBA00023210"/>
    </source>
</evidence>
<gene>
    <name evidence="7" type="ORF">ACFFQA_31975</name>
</gene>
<accession>A0ABV6A856</accession>
<keyword evidence="3" id="KW-0132">Cell division</keyword>
<proteinExistence type="inferred from homology"/>
<evidence type="ECO:0000256" key="6">
    <source>
        <dbReference type="ARBA" id="ARBA00023306"/>
    </source>
</evidence>
<keyword evidence="8" id="KW-1185">Reference proteome</keyword>
<dbReference type="Pfam" id="PF04686">
    <property type="entry name" value="SsgA"/>
    <property type="match status" value="1"/>
</dbReference>